<dbReference type="PANTHER" id="PTHR35079:SF1">
    <property type="entry name" value="LUNG ADENOMA SUSCEPTIBILITY PROTEIN 2"/>
    <property type="match status" value="1"/>
</dbReference>
<evidence type="ECO:0000313" key="3">
    <source>
        <dbReference type="Proteomes" id="UP001529510"/>
    </source>
</evidence>
<proteinExistence type="predicted"/>
<feature type="non-terminal residue" evidence="2">
    <location>
        <position position="61"/>
    </location>
</feature>
<feature type="non-terminal residue" evidence="2">
    <location>
        <position position="1"/>
    </location>
</feature>
<evidence type="ECO:0000313" key="2">
    <source>
        <dbReference type="EMBL" id="KAL0163466.1"/>
    </source>
</evidence>
<protein>
    <submittedName>
        <fullName evidence="2">Uncharacterized protein</fullName>
    </submittedName>
</protein>
<gene>
    <name evidence="2" type="ORF">M9458_042862</name>
</gene>
<reference evidence="2 3" key="1">
    <citation type="submission" date="2024-05" db="EMBL/GenBank/DDBJ databases">
        <title>Genome sequencing and assembly of Indian major carp, Cirrhinus mrigala (Hamilton, 1822).</title>
        <authorList>
            <person name="Mohindra V."/>
            <person name="Chowdhury L.M."/>
            <person name="Lal K."/>
            <person name="Jena J.K."/>
        </authorList>
    </citation>
    <scope>NUCLEOTIDE SEQUENCE [LARGE SCALE GENOMIC DNA]</scope>
    <source>
        <strain evidence="2">CM1030</strain>
        <tissue evidence="2">Blood</tissue>
    </source>
</reference>
<comment type="caution">
    <text evidence="2">The sequence shown here is derived from an EMBL/GenBank/DDBJ whole genome shotgun (WGS) entry which is preliminary data.</text>
</comment>
<dbReference type="Proteomes" id="UP001529510">
    <property type="component" value="Unassembled WGS sequence"/>
</dbReference>
<keyword evidence="3" id="KW-1185">Reference proteome</keyword>
<feature type="compositionally biased region" description="Polar residues" evidence="1">
    <location>
        <begin position="37"/>
        <end position="52"/>
    </location>
</feature>
<name>A0ABD0NQC3_CIRMR</name>
<accession>A0ABD0NQC3</accession>
<evidence type="ECO:0000256" key="1">
    <source>
        <dbReference type="SAM" id="MobiDB-lite"/>
    </source>
</evidence>
<organism evidence="2 3">
    <name type="scientific">Cirrhinus mrigala</name>
    <name type="common">Mrigala</name>
    <dbReference type="NCBI Taxonomy" id="683832"/>
    <lineage>
        <taxon>Eukaryota</taxon>
        <taxon>Metazoa</taxon>
        <taxon>Chordata</taxon>
        <taxon>Craniata</taxon>
        <taxon>Vertebrata</taxon>
        <taxon>Euteleostomi</taxon>
        <taxon>Actinopterygii</taxon>
        <taxon>Neopterygii</taxon>
        <taxon>Teleostei</taxon>
        <taxon>Ostariophysi</taxon>
        <taxon>Cypriniformes</taxon>
        <taxon>Cyprinidae</taxon>
        <taxon>Labeoninae</taxon>
        <taxon>Labeonini</taxon>
        <taxon>Cirrhinus</taxon>
    </lineage>
</organism>
<feature type="region of interest" description="Disordered" evidence="1">
    <location>
        <begin position="34"/>
        <end position="61"/>
    </location>
</feature>
<dbReference type="EMBL" id="JAMKFB020000021">
    <property type="protein sequence ID" value="KAL0163466.1"/>
    <property type="molecule type" value="Genomic_DNA"/>
</dbReference>
<dbReference type="PANTHER" id="PTHR35079">
    <property type="entry name" value="LUNG ADENOMA SUSCEPTIBILITY PROTEIN 2"/>
    <property type="match status" value="1"/>
</dbReference>
<dbReference type="InterPro" id="IPR052679">
    <property type="entry name" value="Cell_Prolif_Regulator"/>
</dbReference>
<sequence length="61" mass="6495">SAASCSSGYSSRKHPGPVEALKHMLFRLQAVEHKISQSDASNDVKTAATSAAQLERDTPEP</sequence>
<dbReference type="AlphaFoldDB" id="A0ABD0NQC3"/>